<feature type="domain" description="Alanine racemase N-terminal" evidence="5">
    <location>
        <begin position="9"/>
        <end position="224"/>
    </location>
</feature>
<organism evidence="6 7">
    <name type="scientific">Filibacter tadaridae</name>
    <dbReference type="NCBI Taxonomy" id="2483811"/>
    <lineage>
        <taxon>Bacteria</taxon>
        <taxon>Bacillati</taxon>
        <taxon>Bacillota</taxon>
        <taxon>Bacilli</taxon>
        <taxon>Bacillales</taxon>
        <taxon>Caryophanaceae</taxon>
        <taxon>Filibacter</taxon>
    </lineage>
</organism>
<evidence type="ECO:0000256" key="1">
    <source>
        <dbReference type="ARBA" id="ARBA00022898"/>
    </source>
</evidence>
<evidence type="ECO:0000259" key="5">
    <source>
        <dbReference type="Pfam" id="PF01168"/>
    </source>
</evidence>
<proteinExistence type="inferred from homology"/>
<comment type="function">
    <text evidence="2">Pyridoxal 5'-phosphate (PLP)-binding protein, which is involved in PLP homeostasis.</text>
</comment>
<dbReference type="NCBIfam" id="TIGR00044">
    <property type="entry name" value="YggS family pyridoxal phosphate-dependent enzyme"/>
    <property type="match status" value="1"/>
</dbReference>
<name>A0A3P5XLZ7_9BACL</name>
<dbReference type="FunFam" id="3.20.20.10:FF:000011">
    <property type="entry name" value="Pyridoxal phosphate homeostasis protein"/>
    <property type="match status" value="1"/>
</dbReference>
<evidence type="ECO:0000313" key="7">
    <source>
        <dbReference type="Proteomes" id="UP000270468"/>
    </source>
</evidence>
<dbReference type="EMBL" id="UXAV01000042">
    <property type="protein sequence ID" value="VDC29830.1"/>
    <property type="molecule type" value="Genomic_DNA"/>
</dbReference>
<dbReference type="AlphaFoldDB" id="A0A3P5XLZ7"/>
<dbReference type="InterPro" id="IPR029066">
    <property type="entry name" value="PLP-binding_barrel"/>
</dbReference>
<dbReference type="RefSeq" id="WP_124070991.1">
    <property type="nucleotide sequence ID" value="NZ_CBCRXF010000001.1"/>
</dbReference>
<dbReference type="PROSITE" id="PS01211">
    <property type="entry name" value="UPF0001"/>
    <property type="match status" value="1"/>
</dbReference>
<dbReference type="InterPro" id="IPR001608">
    <property type="entry name" value="Ala_racemase_N"/>
</dbReference>
<dbReference type="HAMAP" id="MF_02087">
    <property type="entry name" value="PLP_homeostasis"/>
    <property type="match status" value="1"/>
</dbReference>
<dbReference type="GO" id="GO:0030170">
    <property type="term" value="F:pyridoxal phosphate binding"/>
    <property type="evidence" value="ECO:0007669"/>
    <property type="project" value="UniProtKB-UniRule"/>
</dbReference>
<dbReference type="CDD" id="cd00635">
    <property type="entry name" value="PLPDE_III_YBL036c_like"/>
    <property type="match status" value="1"/>
</dbReference>
<dbReference type="Gene3D" id="3.20.20.10">
    <property type="entry name" value="Alanine racemase"/>
    <property type="match status" value="1"/>
</dbReference>
<dbReference type="InterPro" id="IPR011078">
    <property type="entry name" value="PyrdxlP_homeostasis"/>
</dbReference>
<keyword evidence="1 2" id="KW-0663">Pyridoxal phosphate</keyword>
<sequence length="230" mass="25548">MGNLQTRIQKIEEDIREVCKRTGRNSSEITVVAVTKQVTATHASKVLEANIVNLGENRAEELLNKQQKIQTKAVWHFIGNVQSRKVKDIVDTTDYLHSVDKLSIAKEIQKRASRTLECFIQVNVSGEETKSGVTPNELQNFVNELGAFDKIRVVGLMTMAPFTEDSDLIRSVFRSLRELRDKIAAQQLPHAPCNGLSMGMSNDYIIAIEEGATHVRIGTALVGAESEEDA</sequence>
<evidence type="ECO:0000256" key="4">
    <source>
        <dbReference type="RuleBase" id="RU004514"/>
    </source>
</evidence>
<dbReference type="SUPFAM" id="SSF51419">
    <property type="entry name" value="PLP-binding barrel"/>
    <property type="match status" value="1"/>
</dbReference>
<dbReference type="OrthoDB" id="9804072at2"/>
<protein>
    <recommendedName>
        <fullName evidence="2">Pyridoxal phosphate homeostasis protein</fullName>
        <shortName evidence="2">PLP homeostasis protein</shortName>
    </recommendedName>
</protein>
<comment type="similarity">
    <text evidence="2 4">Belongs to the pyridoxal phosphate-binding protein YggS/PROSC family.</text>
</comment>
<evidence type="ECO:0000256" key="2">
    <source>
        <dbReference type="HAMAP-Rule" id="MF_02087"/>
    </source>
</evidence>
<accession>A0A3P5XLZ7</accession>
<dbReference type="Pfam" id="PF01168">
    <property type="entry name" value="Ala_racemase_N"/>
    <property type="match status" value="1"/>
</dbReference>
<comment type="cofactor">
    <cofactor evidence="3">
        <name>pyridoxal 5'-phosphate</name>
        <dbReference type="ChEBI" id="CHEBI:597326"/>
    </cofactor>
</comment>
<reference evidence="6 7" key="1">
    <citation type="submission" date="2018-11" db="EMBL/GenBank/DDBJ databases">
        <authorList>
            <person name="Criscuolo A."/>
        </authorList>
    </citation>
    <scope>NUCLEOTIDE SEQUENCE [LARGE SCALE GENOMIC DNA]</scope>
    <source>
        <strain evidence="6">ATB-66</strain>
    </source>
</reference>
<dbReference type="PANTHER" id="PTHR10146:SF14">
    <property type="entry name" value="PYRIDOXAL PHOSPHATE HOMEOSTASIS PROTEIN"/>
    <property type="match status" value="1"/>
</dbReference>
<dbReference type="Proteomes" id="UP000270468">
    <property type="component" value="Unassembled WGS sequence"/>
</dbReference>
<evidence type="ECO:0000256" key="3">
    <source>
        <dbReference type="PIRSR" id="PIRSR004848-1"/>
    </source>
</evidence>
<dbReference type="PIRSF" id="PIRSF004848">
    <property type="entry name" value="YBL036c_PLPDEIII"/>
    <property type="match status" value="1"/>
</dbReference>
<dbReference type="PANTHER" id="PTHR10146">
    <property type="entry name" value="PROLINE SYNTHETASE CO-TRANSCRIBED BACTERIAL HOMOLOG PROTEIN"/>
    <property type="match status" value="1"/>
</dbReference>
<evidence type="ECO:0000313" key="6">
    <source>
        <dbReference type="EMBL" id="VDC29830.1"/>
    </source>
</evidence>
<gene>
    <name evidence="6" type="ORF">FILTAD_02382</name>
</gene>
<keyword evidence="7" id="KW-1185">Reference proteome</keyword>
<feature type="modified residue" description="N6-(pyridoxal phosphate)lysine" evidence="2 3">
    <location>
        <position position="36"/>
    </location>
</feature>